<accession>A0AAE6IJ07</accession>
<dbReference type="CDD" id="cd04301">
    <property type="entry name" value="NAT_SF"/>
    <property type="match status" value="1"/>
</dbReference>
<feature type="domain" description="N-acetyltransferase" evidence="1">
    <location>
        <begin position="3"/>
        <end position="46"/>
    </location>
</feature>
<dbReference type="InterPro" id="IPR016181">
    <property type="entry name" value="Acyl_CoA_acyltransferase"/>
</dbReference>
<organism evidence="2 3">
    <name type="scientific">Leuconostoc carnosum</name>
    <dbReference type="NCBI Taxonomy" id="1252"/>
    <lineage>
        <taxon>Bacteria</taxon>
        <taxon>Bacillati</taxon>
        <taxon>Bacillota</taxon>
        <taxon>Bacilli</taxon>
        <taxon>Lactobacillales</taxon>
        <taxon>Lactobacillaceae</taxon>
        <taxon>Leuconostoc</taxon>
    </lineage>
</organism>
<evidence type="ECO:0000313" key="2">
    <source>
        <dbReference type="EMBL" id="QEA32803.1"/>
    </source>
</evidence>
<dbReference type="EMBL" id="CP042374">
    <property type="protein sequence ID" value="QEA32803.1"/>
    <property type="molecule type" value="Genomic_DNA"/>
</dbReference>
<dbReference type="InterPro" id="IPR000182">
    <property type="entry name" value="GNAT_dom"/>
</dbReference>
<dbReference type="SUPFAM" id="SSF55729">
    <property type="entry name" value="Acyl-CoA N-acyltransferases (Nat)"/>
    <property type="match status" value="1"/>
</dbReference>
<evidence type="ECO:0000313" key="3">
    <source>
        <dbReference type="Proteomes" id="UP000321332"/>
    </source>
</evidence>
<dbReference type="Gene3D" id="3.40.630.30">
    <property type="match status" value="1"/>
</dbReference>
<proteinExistence type="predicted"/>
<gene>
    <name evidence="2" type="ORF">FGL89_00945</name>
</gene>
<dbReference type="Proteomes" id="UP000321332">
    <property type="component" value="Chromosome"/>
</dbReference>
<dbReference type="GO" id="GO:0016747">
    <property type="term" value="F:acyltransferase activity, transferring groups other than amino-acyl groups"/>
    <property type="evidence" value="ECO:0007669"/>
    <property type="project" value="InterPro"/>
</dbReference>
<reference evidence="2 3" key="1">
    <citation type="submission" date="2019-06" db="EMBL/GenBank/DDBJ databases">
        <title>Genome analyses of bacteria isolated from kimchi.</title>
        <authorList>
            <person name="Lee S."/>
            <person name="Ahn S."/>
            <person name="Roh S."/>
        </authorList>
    </citation>
    <scope>NUCLEOTIDE SEQUENCE [LARGE SCALE GENOMIC DNA]</scope>
    <source>
        <strain evidence="2 3">CBA3620</strain>
    </source>
</reference>
<name>A0AAE6IJ07_LEUCA</name>
<sequence>MMFDNQLIATISSYKDTELTARLVSFAVSQNFQKRGLDSYLLQKLLVAQLMIFI</sequence>
<evidence type="ECO:0000259" key="1">
    <source>
        <dbReference type="Pfam" id="PF00583"/>
    </source>
</evidence>
<dbReference type="Pfam" id="PF00583">
    <property type="entry name" value="Acetyltransf_1"/>
    <property type="match status" value="1"/>
</dbReference>
<dbReference type="AlphaFoldDB" id="A0AAE6IJ07"/>
<protein>
    <submittedName>
        <fullName evidence="2">GNAT family N-acetyltransferase</fullName>
    </submittedName>
</protein>